<dbReference type="Proteomes" id="UP000298579">
    <property type="component" value="Chromosome linear"/>
</dbReference>
<organism evidence="1 2">
    <name type="scientific">Agrobacterium tumefaciens</name>
    <dbReference type="NCBI Taxonomy" id="358"/>
    <lineage>
        <taxon>Bacteria</taxon>
        <taxon>Pseudomonadati</taxon>
        <taxon>Pseudomonadota</taxon>
        <taxon>Alphaproteobacteria</taxon>
        <taxon>Hyphomicrobiales</taxon>
        <taxon>Rhizobiaceae</taxon>
        <taxon>Rhizobium/Agrobacterium group</taxon>
        <taxon>Agrobacterium</taxon>
        <taxon>Agrobacterium tumefaciens complex</taxon>
    </lineage>
</organism>
<dbReference type="EMBL" id="CP039898">
    <property type="protein sequence ID" value="QCL82224.1"/>
    <property type="molecule type" value="Genomic_DNA"/>
</dbReference>
<dbReference type="AlphaFoldDB" id="A0AAE6BGK8"/>
<reference evidence="1 2" key="1">
    <citation type="submission" date="2019-04" db="EMBL/GenBank/DDBJ databases">
        <title>Complete genome sequence of Agrobacterium tumefaciens CFBP5877.</title>
        <authorList>
            <person name="Huang Y.-Y."/>
            <person name="Chiang H.-Y."/>
            <person name="Chou L."/>
            <person name="Lai E.-M."/>
            <person name="Kuo C.-H."/>
        </authorList>
    </citation>
    <scope>NUCLEOTIDE SEQUENCE [LARGE SCALE GENOMIC DNA]</scope>
    <source>
        <strain evidence="1 2">CFBP5877</strain>
    </source>
</reference>
<evidence type="ECO:0000313" key="2">
    <source>
        <dbReference type="Proteomes" id="UP000298579"/>
    </source>
</evidence>
<evidence type="ECO:0000313" key="1">
    <source>
        <dbReference type="EMBL" id="QCL82224.1"/>
    </source>
</evidence>
<protein>
    <submittedName>
        <fullName evidence="1">NYN domain-containing protein</fullName>
    </submittedName>
</protein>
<name>A0AAE6BGK8_AGRTU</name>
<sequence>MLIDGDSLSSKIMEGLFGVTAMHGDATIRHIHHDWTQANMRGWKKPACCGVSCRK</sequence>
<gene>
    <name evidence="1" type="ORF">CFBP5877_24620</name>
</gene>
<dbReference type="RefSeq" id="WP_137066471.1">
    <property type="nucleotide sequence ID" value="NZ_CP039889.1"/>
</dbReference>
<accession>A0AAE6BGK8</accession>
<proteinExistence type="predicted"/>